<proteinExistence type="predicted"/>
<dbReference type="PANTHER" id="PTHR13510">
    <property type="entry name" value="FYVE-FINGER-CONTAINING RAB5 EFFECTOR PROTEIN RABENOSYN-5-RELATED"/>
    <property type="match status" value="1"/>
</dbReference>
<name>A0A833SZI4_PHYIN</name>
<organism evidence="1 2">
    <name type="scientific">Phytophthora infestans</name>
    <name type="common">Potato late blight agent</name>
    <name type="synonym">Botrytis infestans</name>
    <dbReference type="NCBI Taxonomy" id="4787"/>
    <lineage>
        <taxon>Eukaryota</taxon>
        <taxon>Sar</taxon>
        <taxon>Stramenopiles</taxon>
        <taxon>Oomycota</taxon>
        <taxon>Peronosporomycetes</taxon>
        <taxon>Peronosporales</taxon>
        <taxon>Peronosporaceae</taxon>
        <taxon>Phytophthora</taxon>
    </lineage>
</organism>
<reference evidence="1" key="1">
    <citation type="submission" date="2020-04" db="EMBL/GenBank/DDBJ databases">
        <title>Hybrid Assembly of Korean Phytophthora infestans isolates.</title>
        <authorList>
            <person name="Prokchorchik M."/>
            <person name="Lee Y."/>
            <person name="Seo J."/>
            <person name="Cho J.-H."/>
            <person name="Park Y.-E."/>
            <person name="Jang D.-C."/>
            <person name="Im J.-S."/>
            <person name="Choi J.-G."/>
            <person name="Park H.-J."/>
            <person name="Lee G.-B."/>
            <person name="Lee Y.-G."/>
            <person name="Hong S.-Y."/>
            <person name="Cho K."/>
            <person name="Sohn K.H."/>
        </authorList>
    </citation>
    <scope>NUCLEOTIDE SEQUENCE</scope>
    <source>
        <strain evidence="1">KR_1_A1</strain>
    </source>
</reference>
<sequence length="340" mass="37627">MSNKRFTVNPFGELTLTSEDRAKLVNIANTLVHAKLEVYEEYINIAKTIDLVRWKRFSSSGAATTYIERKNSNPDSNLHELLMTAPLSGTLDENMFGLVNPTLEAMRIKASYLNDFSAAAVLATVVEPTVDEPFLSTVVKWMEIDIPGASIGVVRNRDYVYVESTGLTSLRNGDRVGFHLMHSVNFPQTHELPSRVRGNMSLCAIFRQEGPDRTDCRGTGIMDPKGDMIRMVAMMGMVQATMAGKPKLRIGKSDSTCKLCLKAVCGLCKVHKKLSFISLDLELTQRKVALCVKCLMKATRLDTLEAACHQFVYKQIVQPVARETFVTSEMSVSSDGTADG</sequence>
<evidence type="ECO:0000313" key="2">
    <source>
        <dbReference type="Proteomes" id="UP000602510"/>
    </source>
</evidence>
<dbReference type="EMBL" id="WSZM01000095">
    <property type="protein sequence ID" value="KAF4042868.1"/>
    <property type="molecule type" value="Genomic_DNA"/>
</dbReference>
<dbReference type="InterPro" id="IPR023393">
    <property type="entry name" value="START-like_dom_sf"/>
</dbReference>
<dbReference type="InterPro" id="IPR052727">
    <property type="entry name" value="Rab4/Rab5_effector"/>
</dbReference>
<comment type="caution">
    <text evidence="1">The sequence shown here is derived from an EMBL/GenBank/DDBJ whole genome shotgun (WGS) entry which is preliminary data.</text>
</comment>
<dbReference type="SUPFAM" id="SSF55961">
    <property type="entry name" value="Bet v1-like"/>
    <property type="match status" value="1"/>
</dbReference>
<keyword evidence="2" id="KW-1185">Reference proteome</keyword>
<gene>
    <name evidence="1" type="ORF">GN244_ATG04787</name>
</gene>
<protein>
    <recommendedName>
        <fullName evidence="3">START domain-containing protein</fullName>
    </recommendedName>
</protein>
<evidence type="ECO:0000313" key="1">
    <source>
        <dbReference type="EMBL" id="KAF4042868.1"/>
    </source>
</evidence>
<dbReference type="PANTHER" id="PTHR13510:SF44">
    <property type="entry name" value="RABENOSYN-5"/>
    <property type="match status" value="1"/>
</dbReference>
<dbReference type="Gene3D" id="3.30.530.20">
    <property type="match status" value="1"/>
</dbReference>
<accession>A0A833SZI4</accession>
<evidence type="ECO:0008006" key="3">
    <source>
        <dbReference type="Google" id="ProtNLM"/>
    </source>
</evidence>
<dbReference type="Proteomes" id="UP000602510">
    <property type="component" value="Unassembled WGS sequence"/>
</dbReference>
<dbReference type="AlphaFoldDB" id="A0A833SZI4"/>